<dbReference type="PANTHER" id="PTHR43283:SF11">
    <property type="entry name" value="BETA-LACTAMASE-RELATED DOMAIN-CONTAINING PROTEIN"/>
    <property type="match status" value="1"/>
</dbReference>
<protein>
    <submittedName>
        <fullName evidence="3">D-alanyl-D-alanine carboxypeptidase</fullName>
    </submittedName>
</protein>
<accession>A0AA35QYK4</accession>
<evidence type="ECO:0000256" key="1">
    <source>
        <dbReference type="ARBA" id="ARBA00022801"/>
    </source>
</evidence>
<dbReference type="PANTHER" id="PTHR43283">
    <property type="entry name" value="BETA-LACTAMASE-RELATED"/>
    <property type="match status" value="1"/>
</dbReference>
<dbReference type="AlphaFoldDB" id="A0AA35QYK4"/>
<dbReference type="Gene3D" id="3.40.710.10">
    <property type="entry name" value="DD-peptidase/beta-lactamase superfamily"/>
    <property type="match status" value="1"/>
</dbReference>
<proteinExistence type="predicted"/>
<sequence length="472" mass="52171">MCPKERWAAGAPALIVFVWLGASCLSSVTTAALFVGEGTKWKSWSSSSGVYPSNTWDKVTAVLEEAKKNATFPGCVAAVGNESGLIYTQPLGSFTYGDPDPVSHTNPPMTPDTMFDLASLTKVLATTTASMILYQRGHLDLDMKVSDPELLGPDFARNGKEAITVRNLLLHNAGFPPDPKPNYWDVAFGCPQTAQYYPKEDFSCQAMIYAALLNQSLQYSPGTKYIYSDLSMITMMHVVGTLARDHGYVEPSDLNVECVHHQPNSSHSLPYLTQCYYEAFVRRRVAEYLGLQQLLFLPPRSPTWALTAPTWNDTVYRHQVMQGFVSDGNSYALGGISGHAGLFSRASDIHTLLHHLMFASSTDLWINSTTVHTFTTVWPCTVYNTSQSSRALGWDTNNYHVKSTDERLCGALSSETFTHTGYTGTQVCCDPVGKVITILLTNRCYKTDSIHTKELIALTRRLFNDAVVQVLH</sequence>
<dbReference type="Proteomes" id="UP001174909">
    <property type="component" value="Unassembled WGS sequence"/>
</dbReference>
<feature type="domain" description="Beta-lactamase-related" evidence="2">
    <location>
        <begin position="62"/>
        <end position="242"/>
    </location>
</feature>
<gene>
    <name evidence="3" type="ORF">GBAR_LOCUS1717</name>
</gene>
<keyword evidence="3" id="KW-0645">Protease</keyword>
<dbReference type="SUPFAM" id="SSF56601">
    <property type="entry name" value="beta-lactamase/transpeptidase-like"/>
    <property type="match status" value="1"/>
</dbReference>
<dbReference type="Pfam" id="PF00144">
    <property type="entry name" value="Beta-lactamase"/>
    <property type="match status" value="2"/>
</dbReference>
<comment type="caution">
    <text evidence="3">The sequence shown here is derived from an EMBL/GenBank/DDBJ whole genome shotgun (WGS) entry which is preliminary data.</text>
</comment>
<evidence type="ECO:0000313" key="4">
    <source>
        <dbReference type="Proteomes" id="UP001174909"/>
    </source>
</evidence>
<reference evidence="3" key="1">
    <citation type="submission" date="2023-03" db="EMBL/GenBank/DDBJ databases">
        <authorList>
            <person name="Steffen K."/>
            <person name="Cardenas P."/>
        </authorList>
    </citation>
    <scope>NUCLEOTIDE SEQUENCE</scope>
</reference>
<dbReference type="InterPro" id="IPR012338">
    <property type="entry name" value="Beta-lactam/transpept-like"/>
</dbReference>
<dbReference type="InterPro" id="IPR050789">
    <property type="entry name" value="Diverse_Enzym_Activities"/>
</dbReference>
<keyword evidence="3" id="KW-0121">Carboxypeptidase</keyword>
<dbReference type="InterPro" id="IPR001466">
    <property type="entry name" value="Beta-lactam-related"/>
</dbReference>
<feature type="domain" description="Beta-lactamase-related" evidence="2">
    <location>
        <begin position="277"/>
        <end position="458"/>
    </location>
</feature>
<evidence type="ECO:0000259" key="2">
    <source>
        <dbReference type="Pfam" id="PF00144"/>
    </source>
</evidence>
<evidence type="ECO:0000313" key="3">
    <source>
        <dbReference type="EMBL" id="CAI7995580.1"/>
    </source>
</evidence>
<keyword evidence="1" id="KW-0378">Hydrolase</keyword>
<dbReference type="EMBL" id="CASHTH010000248">
    <property type="protein sequence ID" value="CAI7995580.1"/>
    <property type="molecule type" value="Genomic_DNA"/>
</dbReference>
<dbReference type="PROSITE" id="PS51257">
    <property type="entry name" value="PROKAR_LIPOPROTEIN"/>
    <property type="match status" value="1"/>
</dbReference>
<dbReference type="GO" id="GO:0004180">
    <property type="term" value="F:carboxypeptidase activity"/>
    <property type="evidence" value="ECO:0007669"/>
    <property type="project" value="UniProtKB-KW"/>
</dbReference>
<organism evidence="3 4">
    <name type="scientific">Geodia barretti</name>
    <name type="common">Barrett's horny sponge</name>
    <dbReference type="NCBI Taxonomy" id="519541"/>
    <lineage>
        <taxon>Eukaryota</taxon>
        <taxon>Metazoa</taxon>
        <taxon>Porifera</taxon>
        <taxon>Demospongiae</taxon>
        <taxon>Heteroscleromorpha</taxon>
        <taxon>Tetractinellida</taxon>
        <taxon>Astrophorina</taxon>
        <taxon>Geodiidae</taxon>
        <taxon>Geodia</taxon>
    </lineage>
</organism>
<name>A0AA35QYK4_GEOBA</name>
<keyword evidence="4" id="KW-1185">Reference proteome</keyword>